<dbReference type="PANTHER" id="PTHR43394">
    <property type="entry name" value="ATP-DEPENDENT PERMEASE MDL1, MITOCHONDRIAL"/>
    <property type="match status" value="1"/>
</dbReference>
<dbReference type="EMBL" id="BKAL01000007">
    <property type="protein sequence ID" value="GEP69589.1"/>
    <property type="molecule type" value="Genomic_DNA"/>
</dbReference>
<organism evidence="14 15">
    <name type="scientific">Cellulomonas soli</name>
    <dbReference type="NCBI Taxonomy" id="931535"/>
    <lineage>
        <taxon>Bacteria</taxon>
        <taxon>Bacillati</taxon>
        <taxon>Actinomycetota</taxon>
        <taxon>Actinomycetes</taxon>
        <taxon>Micrococcales</taxon>
        <taxon>Cellulomonadaceae</taxon>
        <taxon>Cellulomonas</taxon>
    </lineage>
</organism>
<dbReference type="Gene3D" id="3.40.50.300">
    <property type="entry name" value="P-loop containing nucleotide triphosphate hydrolases"/>
    <property type="match status" value="1"/>
</dbReference>
<keyword evidence="6" id="KW-0067">ATP-binding</keyword>
<dbReference type="InterPro" id="IPR003439">
    <property type="entry name" value="ABC_transporter-like_ATP-bd"/>
</dbReference>
<dbReference type="Pfam" id="PF00005">
    <property type="entry name" value="ABC_tran"/>
    <property type="match status" value="1"/>
</dbReference>
<dbReference type="SUPFAM" id="SSF90123">
    <property type="entry name" value="ABC transporter transmembrane region"/>
    <property type="match status" value="1"/>
</dbReference>
<feature type="compositionally biased region" description="Low complexity" evidence="10">
    <location>
        <begin position="625"/>
        <end position="635"/>
    </location>
</feature>
<dbReference type="GO" id="GO:0015421">
    <property type="term" value="F:ABC-type oligopeptide transporter activity"/>
    <property type="evidence" value="ECO:0007669"/>
    <property type="project" value="TreeGrafter"/>
</dbReference>
<keyword evidence="4 11" id="KW-0812">Transmembrane</keyword>
<evidence type="ECO:0000259" key="12">
    <source>
        <dbReference type="PROSITE" id="PS50893"/>
    </source>
</evidence>
<evidence type="ECO:0000256" key="3">
    <source>
        <dbReference type="ARBA" id="ARBA00022475"/>
    </source>
</evidence>
<keyword evidence="3" id="KW-1003">Cell membrane</keyword>
<reference evidence="14 15" key="1">
    <citation type="submission" date="2019-07" db="EMBL/GenBank/DDBJ databases">
        <title>Whole genome shotgun sequence of Cellulomonas soli NBRC 109434.</title>
        <authorList>
            <person name="Hosoyama A."/>
            <person name="Uohara A."/>
            <person name="Ohji S."/>
            <person name="Ichikawa N."/>
        </authorList>
    </citation>
    <scope>NUCLEOTIDE SEQUENCE [LARGE SCALE GENOMIC DNA]</scope>
    <source>
        <strain evidence="14 15">NBRC 109434</strain>
    </source>
</reference>
<dbReference type="InterPro" id="IPR027417">
    <property type="entry name" value="P-loop_NTPase"/>
</dbReference>
<feature type="transmembrane region" description="Helical" evidence="11">
    <location>
        <begin position="41"/>
        <end position="64"/>
    </location>
</feature>
<dbReference type="OrthoDB" id="9806127at2"/>
<comment type="caution">
    <text evidence="14">The sequence shown here is derived from an EMBL/GenBank/DDBJ whole genome shotgun (WGS) entry which is preliminary data.</text>
</comment>
<comment type="subcellular location">
    <subcellularLocation>
        <location evidence="1">Cell membrane</location>
        <topology evidence="1">Multi-pass membrane protein</topology>
    </subcellularLocation>
</comment>
<dbReference type="FunFam" id="3.40.50.300:FF:000299">
    <property type="entry name" value="ABC transporter ATP-binding protein/permease"/>
    <property type="match status" value="1"/>
</dbReference>
<feature type="compositionally biased region" description="Acidic residues" evidence="10">
    <location>
        <begin position="636"/>
        <end position="649"/>
    </location>
</feature>
<sequence>MAMQHGGPPLATFRQDASVKGHHLRTGTVRRVLRFATPYRAALAGFLVLIALDAAAGAATPLLVRRLIDDGITNGDRTLVIGMAFGIAGLALASAVLSVGERWVSAHVGEGLIADLRTEVFDHVQRMPLAFFSRARTGALVQRLNGDVLGAQQAFTSVLQNTVSNGLTIVFVLAAMLSMSWQLTLVSLVLVPVFVLPARWFGRRIAAITRESYALNADASQTMQERFNVAGAHLVKIFGDPTRESAAYAEQVGRVRDIGVRRAVYSTWFRVGLTTVAAVATAIVYGVGGVLAIEGQLTVGVVVALTAYLARLYGPLTAMSNVQVDVMTALVSFERVLEVLDLEPMVAEKPDATDLRTDVAERGASVELDHVGFRYPSSDEVSLASLEAAAALPNDPVADTLLDVSFTVPAGHLVALVGPSGAGKTTISQLVTRMYDPTRGTVRVAGTDLRDVTHESLRATVGVVSQEAHLFHDTIAANLRYARPEATDAELEQALRQAHVWDLVASLPDGTQTVVGDRGYRLSGGERQRLAIARLLLKAPDLVVLDEATAHLDSESEAAVQAALDQALAGRTSLVIAHRLSTIRAADSIVVLDGGRVAEQGTHTELLARGGLYADLYRTQFGATASPTDAAGATDDTAEEPDVDLDEAPGIDPATDTLVGTTP</sequence>
<evidence type="ECO:0000313" key="15">
    <source>
        <dbReference type="Proteomes" id="UP000321798"/>
    </source>
</evidence>
<keyword evidence="7 11" id="KW-1133">Transmembrane helix</keyword>
<dbReference type="Gene3D" id="1.20.1560.10">
    <property type="entry name" value="ABC transporter type 1, transmembrane domain"/>
    <property type="match status" value="1"/>
</dbReference>
<dbReference type="Pfam" id="PF00664">
    <property type="entry name" value="ABC_membrane"/>
    <property type="match status" value="1"/>
</dbReference>
<evidence type="ECO:0000256" key="9">
    <source>
        <dbReference type="ARBA" id="ARBA00061644"/>
    </source>
</evidence>
<evidence type="ECO:0000256" key="4">
    <source>
        <dbReference type="ARBA" id="ARBA00022692"/>
    </source>
</evidence>
<dbReference type="InterPro" id="IPR003593">
    <property type="entry name" value="AAA+_ATPase"/>
</dbReference>
<evidence type="ECO:0000256" key="2">
    <source>
        <dbReference type="ARBA" id="ARBA00022448"/>
    </source>
</evidence>
<dbReference type="InterPro" id="IPR017871">
    <property type="entry name" value="ABC_transporter-like_CS"/>
</dbReference>
<keyword evidence="2" id="KW-0813">Transport</keyword>
<accession>A0A512PEF5</accession>
<dbReference type="Proteomes" id="UP000321798">
    <property type="component" value="Unassembled WGS sequence"/>
</dbReference>
<feature type="domain" description="ABC transporter" evidence="12">
    <location>
        <begin position="381"/>
        <end position="619"/>
    </location>
</feature>
<proteinExistence type="inferred from homology"/>
<evidence type="ECO:0000256" key="5">
    <source>
        <dbReference type="ARBA" id="ARBA00022741"/>
    </source>
</evidence>
<feature type="transmembrane region" description="Helical" evidence="11">
    <location>
        <begin position="76"/>
        <end position="97"/>
    </location>
</feature>
<evidence type="ECO:0000256" key="10">
    <source>
        <dbReference type="SAM" id="MobiDB-lite"/>
    </source>
</evidence>
<keyword evidence="15" id="KW-1185">Reference proteome</keyword>
<protein>
    <submittedName>
        <fullName evidence="14">ABC transporter</fullName>
    </submittedName>
</protein>
<dbReference type="CDD" id="cd18550">
    <property type="entry name" value="ABC_6TM_exporter_like"/>
    <property type="match status" value="1"/>
</dbReference>
<keyword evidence="5" id="KW-0547">Nucleotide-binding</keyword>
<dbReference type="GO" id="GO:0005886">
    <property type="term" value="C:plasma membrane"/>
    <property type="evidence" value="ECO:0007669"/>
    <property type="project" value="UniProtKB-SubCell"/>
</dbReference>
<dbReference type="RefSeq" id="WP_146953340.1">
    <property type="nucleotide sequence ID" value="NZ_BAABBJ010000007.1"/>
</dbReference>
<evidence type="ECO:0000313" key="14">
    <source>
        <dbReference type="EMBL" id="GEP69589.1"/>
    </source>
</evidence>
<dbReference type="AlphaFoldDB" id="A0A512PEF5"/>
<dbReference type="SMART" id="SM00382">
    <property type="entry name" value="AAA"/>
    <property type="match status" value="1"/>
</dbReference>
<dbReference type="GO" id="GO:0016887">
    <property type="term" value="F:ATP hydrolysis activity"/>
    <property type="evidence" value="ECO:0007669"/>
    <property type="project" value="InterPro"/>
</dbReference>
<dbReference type="PROSITE" id="PS50929">
    <property type="entry name" value="ABC_TM1F"/>
    <property type="match status" value="1"/>
</dbReference>
<dbReference type="SUPFAM" id="SSF52540">
    <property type="entry name" value="P-loop containing nucleoside triphosphate hydrolases"/>
    <property type="match status" value="1"/>
</dbReference>
<comment type="similarity">
    <text evidence="9">Belongs to the ABC transporter superfamily. Lipid exporter (TC 3.A.1.106) family.</text>
</comment>
<dbReference type="InterPro" id="IPR039421">
    <property type="entry name" value="Type_1_exporter"/>
</dbReference>
<dbReference type="PROSITE" id="PS00211">
    <property type="entry name" value="ABC_TRANSPORTER_1"/>
    <property type="match status" value="1"/>
</dbReference>
<dbReference type="InterPro" id="IPR036640">
    <property type="entry name" value="ABC1_TM_sf"/>
</dbReference>
<feature type="transmembrane region" description="Helical" evidence="11">
    <location>
        <begin position="263"/>
        <end position="285"/>
    </location>
</feature>
<feature type="domain" description="ABC transmembrane type-1" evidence="13">
    <location>
        <begin position="47"/>
        <end position="328"/>
    </location>
</feature>
<evidence type="ECO:0000256" key="6">
    <source>
        <dbReference type="ARBA" id="ARBA00022840"/>
    </source>
</evidence>
<evidence type="ECO:0000256" key="8">
    <source>
        <dbReference type="ARBA" id="ARBA00023136"/>
    </source>
</evidence>
<evidence type="ECO:0000256" key="7">
    <source>
        <dbReference type="ARBA" id="ARBA00022989"/>
    </source>
</evidence>
<evidence type="ECO:0000259" key="13">
    <source>
        <dbReference type="PROSITE" id="PS50929"/>
    </source>
</evidence>
<evidence type="ECO:0000256" key="11">
    <source>
        <dbReference type="SAM" id="Phobius"/>
    </source>
</evidence>
<feature type="region of interest" description="Disordered" evidence="10">
    <location>
        <begin position="625"/>
        <end position="663"/>
    </location>
</feature>
<keyword evidence="8 11" id="KW-0472">Membrane</keyword>
<evidence type="ECO:0000256" key="1">
    <source>
        <dbReference type="ARBA" id="ARBA00004651"/>
    </source>
</evidence>
<dbReference type="PROSITE" id="PS50893">
    <property type="entry name" value="ABC_TRANSPORTER_2"/>
    <property type="match status" value="1"/>
</dbReference>
<dbReference type="PANTHER" id="PTHR43394:SF1">
    <property type="entry name" value="ATP-BINDING CASSETTE SUB-FAMILY B MEMBER 10, MITOCHONDRIAL"/>
    <property type="match status" value="1"/>
</dbReference>
<gene>
    <name evidence="14" type="ORF">CSO01_23040</name>
</gene>
<feature type="transmembrane region" description="Helical" evidence="11">
    <location>
        <begin position="169"/>
        <end position="196"/>
    </location>
</feature>
<name>A0A512PEF5_9CELL</name>
<dbReference type="GO" id="GO:0005524">
    <property type="term" value="F:ATP binding"/>
    <property type="evidence" value="ECO:0007669"/>
    <property type="project" value="UniProtKB-KW"/>
</dbReference>
<dbReference type="InterPro" id="IPR011527">
    <property type="entry name" value="ABC1_TM_dom"/>
</dbReference>